<dbReference type="InterPro" id="IPR023214">
    <property type="entry name" value="HAD_sf"/>
</dbReference>
<reference evidence="2" key="1">
    <citation type="submission" date="2022-10" db="EMBL/GenBank/DDBJ databases">
        <authorList>
            <person name="Hyden B.L."/>
            <person name="Feng K."/>
            <person name="Yates T."/>
            <person name="Jawdy S."/>
            <person name="Smart L.B."/>
            <person name="Muchero W."/>
        </authorList>
    </citation>
    <scope>NUCLEOTIDE SEQUENCE</scope>
    <source>
        <tissue evidence="2">Shoot tip</tissue>
    </source>
</reference>
<evidence type="ECO:0000259" key="1">
    <source>
        <dbReference type="PROSITE" id="PS50969"/>
    </source>
</evidence>
<name>A0ABQ8ZUT9_9ROSI</name>
<gene>
    <name evidence="2" type="ORF">OIU77_013618</name>
</gene>
<dbReference type="InterPro" id="IPR036412">
    <property type="entry name" value="HAD-like_sf"/>
</dbReference>
<reference evidence="2" key="2">
    <citation type="journal article" date="2023" name="Int. J. Mol. Sci.">
        <title>De Novo Assembly and Annotation of 11 Diverse Shrub Willow (Salix) Genomes Reveals Novel Gene Organization in Sex-Linked Regions.</title>
        <authorList>
            <person name="Hyden B."/>
            <person name="Feng K."/>
            <person name="Yates T.B."/>
            <person name="Jawdy S."/>
            <person name="Cereghino C."/>
            <person name="Smart L.B."/>
            <person name="Muchero W."/>
        </authorList>
    </citation>
    <scope>NUCLEOTIDE SEQUENCE</scope>
    <source>
        <tissue evidence="2">Shoot tip</tissue>
    </source>
</reference>
<evidence type="ECO:0000313" key="3">
    <source>
        <dbReference type="Proteomes" id="UP001141253"/>
    </source>
</evidence>
<dbReference type="PROSITE" id="PS50969">
    <property type="entry name" value="FCP1"/>
    <property type="match status" value="1"/>
</dbReference>
<dbReference type="Gene3D" id="3.40.50.1000">
    <property type="entry name" value="HAD superfamily/HAD-like"/>
    <property type="match status" value="1"/>
</dbReference>
<dbReference type="EMBL" id="JAPFFI010000024">
    <property type="protein sequence ID" value="KAJ6311902.1"/>
    <property type="molecule type" value="Genomic_DNA"/>
</dbReference>
<protein>
    <recommendedName>
        <fullName evidence="1">FCP1 homology domain-containing protein</fullName>
    </recommendedName>
</protein>
<sequence>MAELTQPDVVYSPRSVQLWRTLWNWLAFFFHIFLRILRAVGPQILSSSSHPFKPLPLVELPNTTDPPPATVEISAGTDAVSANEPIQKLKVVLDLDETLVCAYETSSLPAALRNEATEAGLKWFELECISSDKGKPKINYVTVFERPGLDEFLKQLSEFAELVLFTAGLEGYARPLVDRIDTENRFSLRLYRPSTCSTEYREHVKDLSCISKDPCRIVLVDNNPFSFLLQPLNGIPCVPFSAGQPVDTQLLDVLLPLLKHLSQQQDVRPVLYERFHMPEWFQKQGIPASVLCFSFRQDAPIFLTLAYLPWTNPFRVSDCQEAWLSPPAPFLSPCGLKSQEVYNYYGSLIAFQNELPFARLDRVRYRAPPENRRQGRNTA</sequence>
<dbReference type="SMART" id="SM00577">
    <property type="entry name" value="CPDc"/>
    <property type="match status" value="1"/>
</dbReference>
<dbReference type="CDD" id="cd07521">
    <property type="entry name" value="HAD_FCP1-like"/>
    <property type="match status" value="1"/>
</dbReference>
<feature type="domain" description="FCP1 homology" evidence="1">
    <location>
        <begin position="84"/>
        <end position="261"/>
    </location>
</feature>
<dbReference type="SUPFAM" id="SSF56784">
    <property type="entry name" value="HAD-like"/>
    <property type="match status" value="1"/>
</dbReference>
<proteinExistence type="predicted"/>
<dbReference type="PANTHER" id="PTHR12210">
    <property type="entry name" value="DULLARD PROTEIN PHOSPHATASE"/>
    <property type="match status" value="1"/>
</dbReference>
<dbReference type="InterPro" id="IPR011948">
    <property type="entry name" value="Dullard_phosphatase"/>
</dbReference>
<evidence type="ECO:0000313" key="2">
    <source>
        <dbReference type="EMBL" id="KAJ6311902.1"/>
    </source>
</evidence>
<dbReference type="Proteomes" id="UP001141253">
    <property type="component" value="Chromosome 10"/>
</dbReference>
<keyword evidence="3" id="KW-1185">Reference proteome</keyword>
<organism evidence="2 3">
    <name type="scientific">Salix suchowensis</name>
    <dbReference type="NCBI Taxonomy" id="1278906"/>
    <lineage>
        <taxon>Eukaryota</taxon>
        <taxon>Viridiplantae</taxon>
        <taxon>Streptophyta</taxon>
        <taxon>Embryophyta</taxon>
        <taxon>Tracheophyta</taxon>
        <taxon>Spermatophyta</taxon>
        <taxon>Magnoliopsida</taxon>
        <taxon>eudicotyledons</taxon>
        <taxon>Gunneridae</taxon>
        <taxon>Pentapetalae</taxon>
        <taxon>rosids</taxon>
        <taxon>fabids</taxon>
        <taxon>Malpighiales</taxon>
        <taxon>Salicaceae</taxon>
        <taxon>Saliceae</taxon>
        <taxon>Salix</taxon>
    </lineage>
</organism>
<dbReference type="InterPro" id="IPR004274">
    <property type="entry name" value="FCP1_dom"/>
</dbReference>
<dbReference type="NCBIfam" id="TIGR02251">
    <property type="entry name" value="HIF-SF_euk"/>
    <property type="match status" value="1"/>
</dbReference>
<accession>A0ABQ8ZUT9</accession>
<dbReference type="Pfam" id="PF03031">
    <property type="entry name" value="NIF"/>
    <property type="match status" value="1"/>
</dbReference>
<comment type="caution">
    <text evidence="2">The sequence shown here is derived from an EMBL/GenBank/DDBJ whole genome shotgun (WGS) entry which is preliminary data.</text>
</comment>
<dbReference type="InterPro" id="IPR050365">
    <property type="entry name" value="TIM50"/>
</dbReference>